<evidence type="ECO:0000256" key="7">
    <source>
        <dbReference type="ARBA" id="ARBA00022853"/>
    </source>
</evidence>
<dbReference type="PROSITE" id="PS01359">
    <property type="entry name" value="ZF_PHD_1"/>
    <property type="match status" value="1"/>
</dbReference>
<dbReference type="GO" id="GO:0008270">
    <property type="term" value="F:zinc ion binding"/>
    <property type="evidence" value="ECO:0007669"/>
    <property type="project" value="UniProtKB-KW"/>
</dbReference>
<organism evidence="12 13">
    <name type="scientific">Arxiozyma heterogenica</name>
    <dbReference type="NCBI Taxonomy" id="278026"/>
    <lineage>
        <taxon>Eukaryota</taxon>
        <taxon>Fungi</taxon>
        <taxon>Dikarya</taxon>
        <taxon>Ascomycota</taxon>
        <taxon>Saccharomycotina</taxon>
        <taxon>Saccharomycetes</taxon>
        <taxon>Saccharomycetales</taxon>
        <taxon>Saccharomycetaceae</taxon>
        <taxon>Arxiozyma</taxon>
    </lineage>
</organism>
<evidence type="ECO:0000259" key="11">
    <source>
        <dbReference type="PROSITE" id="PS51321"/>
    </source>
</evidence>
<dbReference type="Pfam" id="PF00628">
    <property type="entry name" value="PHD"/>
    <property type="match status" value="1"/>
</dbReference>
<feature type="domain" description="PHD-type" evidence="10">
    <location>
        <begin position="47"/>
        <end position="111"/>
    </location>
</feature>
<dbReference type="CDD" id="cd15489">
    <property type="entry name" value="PHD_SF"/>
    <property type="match status" value="1"/>
</dbReference>
<protein>
    <recommendedName>
        <fullName evidence="3">Transcription factor BYE1</fullName>
    </recommendedName>
</protein>
<keyword evidence="13" id="KW-1185">Reference proteome</keyword>
<dbReference type="InterPro" id="IPR001965">
    <property type="entry name" value="Znf_PHD"/>
</dbReference>
<dbReference type="Pfam" id="PF07500">
    <property type="entry name" value="TFIIS_M"/>
    <property type="match status" value="1"/>
</dbReference>
<dbReference type="Gene3D" id="3.30.40.10">
    <property type="entry name" value="Zinc/RING finger domain, C3HC4 (zinc finger)"/>
    <property type="match status" value="1"/>
</dbReference>
<evidence type="ECO:0000256" key="1">
    <source>
        <dbReference type="ARBA" id="ARBA00002311"/>
    </source>
</evidence>
<evidence type="ECO:0000256" key="6">
    <source>
        <dbReference type="ARBA" id="ARBA00022833"/>
    </source>
</evidence>
<evidence type="ECO:0000256" key="2">
    <source>
        <dbReference type="ARBA" id="ARBA00011050"/>
    </source>
</evidence>
<comment type="similarity">
    <text evidence="2">Belongs to the BYE1 family.</text>
</comment>
<dbReference type="PANTHER" id="PTHR46462:SF3">
    <property type="entry name" value="UPSET, ISOFORM A"/>
    <property type="match status" value="1"/>
</dbReference>
<comment type="function">
    <text evidence="1">Negative regulator of transcription elongation.</text>
</comment>
<dbReference type="GO" id="GO:0006351">
    <property type="term" value="P:DNA-templated transcription"/>
    <property type="evidence" value="ECO:0007669"/>
    <property type="project" value="InterPro"/>
</dbReference>
<comment type="caution">
    <text evidence="12">The sequence shown here is derived from an EMBL/GenBank/DDBJ whole genome shotgun (WGS) entry which is preliminary data.</text>
</comment>
<dbReference type="Gene3D" id="1.10.472.30">
    <property type="entry name" value="Transcription elongation factor S-II, central domain"/>
    <property type="match status" value="1"/>
</dbReference>
<dbReference type="SMART" id="SM00249">
    <property type="entry name" value="PHD"/>
    <property type="match status" value="1"/>
</dbReference>
<evidence type="ECO:0000313" key="13">
    <source>
        <dbReference type="Proteomes" id="UP001306508"/>
    </source>
</evidence>
<sequence>MSLPLRVSKRKNKGKNKYIEALLKEENELLTVSNKNNQKFKIDRGYIVYCNVCNTTDDNYDELTDPFGDMIQCDRCDTWQHINCILKNQSQPIEKFFLDDNQYICNQCDPTRYPHLLSLKVNHTNNNNENNTITTSAAATTITATTTTTNTTSTNNTLITSYNDLKDTNQNVQSNTAIQEDENENNLDILDEIYENDFDTEEEEEEEKKQKQKQMQGKEETRKHRNKRTAGTKKDSISFTSNKKQSNIKNTKTASSIDNSTPVKNVFSRIRENASKMFINLFKDYIIPETIQNNEYNLPENITVEQKAQEMGKSLEKFLFDFVNEGKPIMINKKLYSEKVRIIYSNAKDIKNLKLKCKIMNDELSLEDLVKLDSSQLINPDLQSFKKKIDSKVMDQVVFEVLSDKPIYIKTHRGEELMERYSSDSSAKNVSYDTNDNLESDFIIKNRTIKVHNDDNDDSYNSTASHEENKTEEADSIQKNIFCQKVNIKIPEILSSPSLMNNAIYLSCSNPNLRHPYKECLLNGNLTVEGRLTTSKAYTYLNEVKTSRNILAYYLKDYSVHNYAELVDWMLLNDKVLGIKCPKIYVKNIYLIASNSGEYPPIINELFPEQNFSSMIKYSELKLFVLVVIKPELIP</sequence>
<evidence type="ECO:0000259" key="10">
    <source>
        <dbReference type="PROSITE" id="PS50016"/>
    </source>
</evidence>
<dbReference type="InterPro" id="IPR019786">
    <property type="entry name" value="Zinc_finger_PHD-type_CS"/>
</dbReference>
<evidence type="ECO:0000256" key="8">
    <source>
        <dbReference type="PROSITE-ProRule" id="PRU00146"/>
    </source>
</evidence>
<dbReference type="GO" id="GO:0006325">
    <property type="term" value="P:chromatin organization"/>
    <property type="evidence" value="ECO:0007669"/>
    <property type="project" value="UniProtKB-KW"/>
</dbReference>
<dbReference type="PANTHER" id="PTHR46462">
    <property type="entry name" value="UPSET, ISOFORM A"/>
    <property type="match status" value="1"/>
</dbReference>
<evidence type="ECO:0000256" key="3">
    <source>
        <dbReference type="ARBA" id="ARBA00021616"/>
    </source>
</evidence>
<dbReference type="Proteomes" id="UP001306508">
    <property type="component" value="Unassembled WGS sequence"/>
</dbReference>
<dbReference type="SUPFAM" id="SSF46942">
    <property type="entry name" value="Elongation factor TFIIS domain 2"/>
    <property type="match status" value="1"/>
</dbReference>
<name>A0AAN7WL13_9SACH</name>
<evidence type="ECO:0000256" key="5">
    <source>
        <dbReference type="ARBA" id="ARBA00022771"/>
    </source>
</evidence>
<dbReference type="InterPro" id="IPR003618">
    <property type="entry name" value="TFIIS_cen_dom"/>
</dbReference>
<dbReference type="AlphaFoldDB" id="A0AAN7WL13"/>
<keyword evidence="4" id="KW-0479">Metal-binding</keyword>
<dbReference type="InterPro" id="IPR011011">
    <property type="entry name" value="Znf_FYVE_PHD"/>
</dbReference>
<dbReference type="PROSITE" id="PS50016">
    <property type="entry name" value="ZF_PHD_2"/>
    <property type="match status" value="1"/>
</dbReference>
<dbReference type="SMART" id="SM00510">
    <property type="entry name" value="TFS2M"/>
    <property type="match status" value="1"/>
</dbReference>
<evidence type="ECO:0000313" key="12">
    <source>
        <dbReference type="EMBL" id="KAK5773557.1"/>
    </source>
</evidence>
<dbReference type="InterPro" id="IPR013083">
    <property type="entry name" value="Znf_RING/FYVE/PHD"/>
</dbReference>
<dbReference type="InterPro" id="IPR036575">
    <property type="entry name" value="TFIIS_cen_dom_sf"/>
</dbReference>
<accession>A0AAN7WL13</accession>
<dbReference type="PROSITE" id="PS51321">
    <property type="entry name" value="TFIIS_CENTRAL"/>
    <property type="match status" value="1"/>
</dbReference>
<dbReference type="SUPFAM" id="SSF57903">
    <property type="entry name" value="FYVE/PHD zinc finger"/>
    <property type="match status" value="1"/>
</dbReference>
<dbReference type="GO" id="GO:0034967">
    <property type="term" value="C:Set3 complex"/>
    <property type="evidence" value="ECO:0007669"/>
    <property type="project" value="TreeGrafter"/>
</dbReference>
<keyword evidence="6" id="KW-0862">Zinc</keyword>
<reference evidence="13" key="1">
    <citation type="submission" date="2023-07" db="EMBL/GenBank/DDBJ databases">
        <title>A draft genome of Kazachstania heterogenica Y-27499.</title>
        <authorList>
            <person name="Donic C."/>
            <person name="Kralova J.S."/>
            <person name="Fidel L."/>
            <person name="Ben-Dor S."/>
            <person name="Jung S."/>
        </authorList>
    </citation>
    <scope>NUCLEOTIDE SEQUENCE [LARGE SCALE GENOMIC DNA]</scope>
    <source>
        <strain evidence="13">Y27499</strain>
    </source>
</reference>
<keyword evidence="5 8" id="KW-0863">Zinc-finger</keyword>
<dbReference type="EMBL" id="JAWIZZ010000074">
    <property type="protein sequence ID" value="KAK5773557.1"/>
    <property type="molecule type" value="Genomic_DNA"/>
</dbReference>
<feature type="region of interest" description="Disordered" evidence="9">
    <location>
        <begin position="198"/>
        <end position="259"/>
    </location>
</feature>
<gene>
    <name evidence="12" type="ORF">RI543_005186</name>
</gene>
<feature type="domain" description="TFIIS central" evidence="11">
    <location>
        <begin position="270"/>
        <end position="405"/>
    </location>
</feature>
<dbReference type="InterPro" id="IPR019787">
    <property type="entry name" value="Znf_PHD-finger"/>
</dbReference>
<feature type="compositionally biased region" description="Polar residues" evidence="9">
    <location>
        <begin position="237"/>
        <end position="259"/>
    </location>
</feature>
<dbReference type="GO" id="GO:0006355">
    <property type="term" value="P:regulation of DNA-templated transcription"/>
    <property type="evidence" value="ECO:0007669"/>
    <property type="project" value="TreeGrafter"/>
</dbReference>
<evidence type="ECO:0000256" key="4">
    <source>
        <dbReference type="ARBA" id="ARBA00022723"/>
    </source>
</evidence>
<keyword evidence="7" id="KW-0156">Chromatin regulator</keyword>
<proteinExistence type="inferred from homology"/>
<dbReference type="GO" id="GO:0070210">
    <property type="term" value="C:Rpd3L-Expanded complex"/>
    <property type="evidence" value="ECO:0007669"/>
    <property type="project" value="TreeGrafter"/>
</dbReference>
<evidence type="ECO:0000256" key="9">
    <source>
        <dbReference type="SAM" id="MobiDB-lite"/>
    </source>
</evidence>